<proteinExistence type="predicted"/>
<organism evidence="1 2">
    <name type="scientific">Diversispora eburnea</name>
    <dbReference type="NCBI Taxonomy" id="1213867"/>
    <lineage>
        <taxon>Eukaryota</taxon>
        <taxon>Fungi</taxon>
        <taxon>Fungi incertae sedis</taxon>
        <taxon>Mucoromycota</taxon>
        <taxon>Glomeromycotina</taxon>
        <taxon>Glomeromycetes</taxon>
        <taxon>Diversisporales</taxon>
        <taxon>Diversisporaceae</taxon>
        <taxon>Diversispora</taxon>
    </lineage>
</organism>
<evidence type="ECO:0000313" key="2">
    <source>
        <dbReference type="Proteomes" id="UP000789706"/>
    </source>
</evidence>
<keyword evidence="2" id="KW-1185">Reference proteome</keyword>
<dbReference type="EMBL" id="CAJVPK010002522">
    <property type="protein sequence ID" value="CAG8614204.1"/>
    <property type="molecule type" value="Genomic_DNA"/>
</dbReference>
<gene>
    <name evidence="1" type="ORF">DEBURN_LOCUS10103</name>
</gene>
<comment type="caution">
    <text evidence="1">The sequence shown here is derived from an EMBL/GenBank/DDBJ whole genome shotgun (WGS) entry which is preliminary data.</text>
</comment>
<sequence length="126" mass="15086">MASDNEYNSDQENIINKLCIKEELTYPLKYQVNYESKNQLEENNHIQSIVKAVNHRKISRDSYRDLAIADYYLTREYIIFNKQIEITNYMNQKIKLSLVDMKEKNILENIEFEELNITDSEIVQEV</sequence>
<protein>
    <submittedName>
        <fullName evidence="1">10089_t:CDS:1</fullName>
    </submittedName>
</protein>
<dbReference type="OrthoDB" id="2439142at2759"/>
<dbReference type="AlphaFoldDB" id="A0A9N9CT68"/>
<reference evidence="1" key="1">
    <citation type="submission" date="2021-06" db="EMBL/GenBank/DDBJ databases">
        <authorList>
            <person name="Kallberg Y."/>
            <person name="Tangrot J."/>
            <person name="Rosling A."/>
        </authorList>
    </citation>
    <scope>NUCLEOTIDE SEQUENCE</scope>
    <source>
        <strain evidence="1">AZ414A</strain>
    </source>
</reference>
<accession>A0A9N9CT68</accession>
<dbReference type="Proteomes" id="UP000789706">
    <property type="component" value="Unassembled WGS sequence"/>
</dbReference>
<evidence type="ECO:0000313" key="1">
    <source>
        <dbReference type="EMBL" id="CAG8614204.1"/>
    </source>
</evidence>
<name>A0A9N9CT68_9GLOM</name>